<feature type="transmembrane region" description="Helical" evidence="1">
    <location>
        <begin position="217"/>
        <end position="242"/>
    </location>
</feature>
<feature type="transmembrane region" description="Helical" evidence="1">
    <location>
        <begin position="455"/>
        <end position="478"/>
    </location>
</feature>
<dbReference type="EMBL" id="CALNXI010001722">
    <property type="protein sequence ID" value="CAH3175715.1"/>
    <property type="molecule type" value="Genomic_DNA"/>
</dbReference>
<accession>A0ABN8R8J4</accession>
<name>A0ABN8R8J4_9CNID</name>
<gene>
    <name evidence="3" type="ORF">PEVE_00010303</name>
</gene>
<evidence type="ECO:0000256" key="2">
    <source>
        <dbReference type="SAM" id="SignalP"/>
    </source>
</evidence>
<evidence type="ECO:0000313" key="3">
    <source>
        <dbReference type="EMBL" id="CAH3175715.1"/>
    </source>
</evidence>
<feature type="transmembrane region" description="Helical" evidence="1">
    <location>
        <begin position="516"/>
        <end position="542"/>
    </location>
</feature>
<keyword evidence="1" id="KW-0472">Membrane</keyword>
<sequence length="725" mass="83346">MALPRSVWFLVVNLSSLLTCYTVVCYSSADSCKEMKCQVLEERDYSSEFRFKASEQGVRLVYLNFKIFNDSYDQPVPKNRILPYRWTWAQSVSESMLALSYDYDVLSLGLLKNQVRSIMVTLKETQDGCFAHLTPPCQDITLATSLLNFTRNLTTSKPPDEINGVVCFRVFEEFSFGVGGSFKYQCCKQSGEQRGKRKPIHCGFDVIESKWLLVFNYILNVVVSVVFLYWPLLFCAIPEYFFNGIRQKRQTPEEIPVDDSSPITFAVIVSKCAERLTFLKHGLNVKLILLWYCVLPIIFYVKLALYFIIKGNFDDASGKLLFQVGDYYLHIFDMKKPVVYVLFILPLFTIPTVIFSFWRPEGANLQTSKYSLCETEGILTPQKEVQKHVKVIPSRVMQVMETFLGQFTNSKCELWRNTEHMPSQHSPCGHAICVLGSVASAIVVCPLAVVFTFVIFLLVSVVCLVLYSPLLCLLQISFRFIHKRFFYKSLFFLIFLYSSLSLFIVVIFSSQFVVRMFGFVVMGIILNAEFAIPYVTFFFVVWRNIYLCYSNLQNRYKEVKTMISEQWKEISKEKMIPYEEDTIPTALFWFVCNKRRVLPIADEVFLMLCNVLAILIFLSIALAAIFLFKVAYTSSAVVSTIAVFVSGKISEMFFSRVTTGCSISGWEKIRKKESIQLAVEEFQNIYFSPESPTGRAWQVIYLTSQKLQVEEINRTFISLLKGAAC</sequence>
<keyword evidence="2" id="KW-0732">Signal</keyword>
<reference evidence="3 4" key="1">
    <citation type="submission" date="2022-05" db="EMBL/GenBank/DDBJ databases">
        <authorList>
            <consortium name="Genoscope - CEA"/>
            <person name="William W."/>
        </authorList>
    </citation>
    <scope>NUCLEOTIDE SEQUENCE [LARGE SCALE GENOMIC DNA]</scope>
</reference>
<feature type="transmembrane region" description="Helical" evidence="1">
    <location>
        <begin position="338"/>
        <end position="358"/>
    </location>
</feature>
<feature type="transmembrane region" description="Helical" evidence="1">
    <location>
        <begin position="630"/>
        <end position="647"/>
    </location>
</feature>
<organism evidence="3 4">
    <name type="scientific">Porites evermanni</name>
    <dbReference type="NCBI Taxonomy" id="104178"/>
    <lineage>
        <taxon>Eukaryota</taxon>
        <taxon>Metazoa</taxon>
        <taxon>Cnidaria</taxon>
        <taxon>Anthozoa</taxon>
        <taxon>Hexacorallia</taxon>
        <taxon>Scleractinia</taxon>
        <taxon>Fungiina</taxon>
        <taxon>Poritidae</taxon>
        <taxon>Porites</taxon>
    </lineage>
</organism>
<evidence type="ECO:0000313" key="4">
    <source>
        <dbReference type="Proteomes" id="UP001159427"/>
    </source>
</evidence>
<feature type="transmembrane region" description="Helical" evidence="1">
    <location>
        <begin position="604"/>
        <end position="624"/>
    </location>
</feature>
<comment type="caution">
    <text evidence="3">The sequence shown here is derived from an EMBL/GenBank/DDBJ whole genome shotgun (WGS) entry which is preliminary data.</text>
</comment>
<dbReference type="Proteomes" id="UP001159427">
    <property type="component" value="Unassembled WGS sequence"/>
</dbReference>
<proteinExistence type="predicted"/>
<feature type="signal peptide" evidence="2">
    <location>
        <begin position="1"/>
        <end position="22"/>
    </location>
</feature>
<feature type="transmembrane region" description="Helical" evidence="1">
    <location>
        <begin position="490"/>
        <end position="510"/>
    </location>
</feature>
<feature type="chain" id="PRO_5046773507" evidence="2">
    <location>
        <begin position="23"/>
        <end position="725"/>
    </location>
</feature>
<evidence type="ECO:0000256" key="1">
    <source>
        <dbReference type="SAM" id="Phobius"/>
    </source>
</evidence>
<keyword evidence="1" id="KW-0812">Transmembrane</keyword>
<keyword evidence="4" id="KW-1185">Reference proteome</keyword>
<feature type="transmembrane region" description="Helical" evidence="1">
    <location>
        <begin position="289"/>
        <end position="309"/>
    </location>
</feature>
<keyword evidence="1" id="KW-1133">Transmembrane helix</keyword>
<protein>
    <submittedName>
        <fullName evidence="3">Uncharacterized protein</fullName>
    </submittedName>
</protein>